<organism evidence="1 2">
    <name type="scientific">Tetrapyrgos nigripes</name>
    <dbReference type="NCBI Taxonomy" id="182062"/>
    <lineage>
        <taxon>Eukaryota</taxon>
        <taxon>Fungi</taxon>
        <taxon>Dikarya</taxon>
        <taxon>Basidiomycota</taxon>
        <taxon>Agaricomycotina</taxon>
        <taxon>Agaricomycetes</taxon>
        <taxon>Agaricomycetidae</taxon>
        <taxon>Agaricales</taxon>
        <taxon>Marasmiineae</taxon>
        <taxon>Marasmiaceae</taxon>
        <taxon>Tetrapyrgos</taxon>
    </lineage>
</organism>
<accession>A0A8H5GI92</accession>
<comment type="caution">
    <text evidence="1">The sequence shown here is derived from an EMBL/GenBank/DDBJ whole genome shotgun (WGS) entry which is preliminary data.</text>
</comment>
<protein>
    <submittedName>
        <fullName evidence="1">Uncharacterized protein</fullName>
    </submittedName>
</protein>
<evidence type="ECO:0000313" key="1">
    <source>
        <dbReference type="EMBL" id="KAF5365291.1"/>
    </source>
</evidence>
<dbReference type="Proteomes" id="UP000559256">
    <property type="component" value="Unassembled WGS sequence"/>
</dbReference>
<name>A0A8H5GI92_9AGAR</name>
<reference evidence="1 2" key="1">
    <citation type="journal article" date="2020" name="ISME J.">
        <title>Uncovering the hidden diversity of litter-decomposition mechanisms in mushroom-forming fungi.</title>
        <authorList>
            <person name="Floudas D."/>
            <person name="Bentzer J."/>
            <person name="Ahren D."/>
            <person name="Johansson T."/>
            <person name="Persson P."/>
            <person name="Tunlid A."/>
        </authorList>
    </citation>
    <scope>NUCLEOTIDE SEQUENCE [LARGE SCALE GENOMIC DNA]</scope>
    <source>
        <strain evidence="1 2">CBS 291.85</strain>
    </source>
</reference>
<proteinExistence type="predicted"/>
<dbReference type="EMBL" id="JAACJM010000028">
    <property type="protein sequence ID" value="KAF5365291.1"/>
    <property type="molecule type" value="Genomic_DNA"/>
</dbReference>
<keyword evidence="2" id="KW-1185">Reference proteome</keyword>
<dbReference type="AlphaFoldDB" id="A0A8H5GI92"/>
<sequence length="61" mass="6975">MPRVAWASATLDVTENLFSPISIVRVSKKIINPRPLQLINFRKAEFVQLLAKFRPVDRLIG</sequence>
<evidence type="ECO:0000313" key="2">
    <source>
        <dbReference type="Proteomes" id="UP000559256"/>
    </source>
</evidence>
<gene>
    <name evidence="1" type="ORF">D9758_005479</name>
</gene>